<feature type="domain" description="Acyl-CoA dehydrogenase-like C-terminal" evidence="9">
    <location>
        <begin position="452"/>
        <end position="537"/>
    </location>
</feature>
<dbReference type="Gene3D" id="2.40.110.10">
    <property type="entry name" value="Butyryl-CoA Dehydrogenase, subunit A, domain 2"/>
    <property type="match status" value="1"/>
</dbReference>
<feature type="domain" description="Acyl-CoA oxidase/dehydrogenase middle" evidence="7">
    <location>
        <begin position="146"/>
        <end position="238"/>
    </location>
</feature>
<evidence type="ECO:0000259" key="8">
    <source>
        <dbReference type="Pfam" id="PF02771"/>
    </source>
</evidence>
<gene>
    <name evidence="10" type="ORF">ACFSUL_17075</name>
</gene>
<dbReference type="InterPro" id="IPR036250">
    <property type="entry name" value="AcylCo_DH-like_C"/>
</dbReference>
<feature type="domain" description="Acyl-CoA dehydrogenase/oxidase C-terminal" evidence="6">
    <location>
        <begin position="250"/>
        <end position="412"/>
    </location>
</feature>
<dbReference type="PANTHER" id="PTHR43884:SF12">
    <property type="entry name" value="ISOVALERYL-COA DEHYDROGENASE, MITOCHONDRIAL-RELATED"/>
    <property type="match status" value="1"/>
</dbReference>
<keyword evidence="4 5" id="KW-0274">FAD</keyword>
<dbReference type="Pfam" id="PF02771">
    <property type="entry name" value="Acyl-CoA_dh_N"/>
    <property type="match status" value="1"/>
</dbReference>
<evidence type="ECO:0000313" key="11">
    <source>
        <dbReference type="Proteomes" id="UP001597506"/>
    </source>
</evidence>
<evidence type="ECO:0000256" key="3">
    <source>
        <dbReference type="ARBA" id="ARBA00022630"/>
    </source>
</evidence>
<dbReference type="Pfam" id="PF00441">
    <property type="entry name" value="Acyl-CoA_dh_1"/>
    <property type="match status" value="1"/>
</dbReference>
<dbReference type="Pfam" id="PF21263">
    <property type="entry name" value="Acyl-CoA-dh_C"/>
    <property type="match status" value="1"/>
</dbReference>
<dbReference type="EMBL" id="JBHUMF010000031">
    <property type="protein sequence ID" value="MFD2682454.1"/>
    <property type="molecule type" value="Genomic_DNA"/>
</dbReference>
<dbReference type="SUPFAM" id="SSF47203">
    <property type="entry name" value="Acyl-CoA dehydrogenase C-terminal domain-like"/>
    <property type="match status" value="1"/>
</dbReference>
<reference evidence="11" key="1">
    <citation type="journal article" date="2019" name="Int. J. Syst. Evol. Microbiol.">
        <title>The Global Catalogue of Microorganisms (GCM) 10K type strain sequencing project: providing services to taxonomists for standard genome sequencing and annotation.</title>
        <authorList>
            <consortium name="The Broad Institute Genomics Platform"/>
            <consortium name="The Broad Institute Genome Sequencing Center for Infectious Disease"/>
            <person name="Wu L."/>
            <person name="Ma J."/>
        </authorList>
    </citation>
    <scope>NUCLEOTIDE SEQUENCE [LARGE SCALE GENOMIC DNA]</scope>
    <source>
        <strain evidence="11">KCTC 3913</strain>
    </source>
</reference>
<evidence type="ECO:0000256" key="1">
    <source>
        <dbReference type="ARBA" id="ARBA00001974"/>
    </source>
</evidence>
<dbReference type="Proteomes" id="UP001597506">
    <property type="component" value="Unassembled WGS sequence"/>
</dbReference>
<dbReference type="InterPro" id="IPR013786">
    <property type="entry name" value="AcylCoA_DH/ox_N"/>
</dbReference>
<comment type="caution">
    <text evidence="10">The sequence shown here is derived from an EMBL/GenBank/DDBJ whole genome shotgun (WGS) entry which is preliminary data.</text>
</comment>
<comment type="cofactor">
    <cofactor evidence="1 5">
        <name>FAD</name>
        <dbReference type="ChEBI" id="CHEBI:57692"/>
    </cofactor>
</comment>
<dbReference type="Pfam" id="PF02770">
    <property type="entry name" value="Acyl-CoA_dh_M"/>
    <property type="match status" value="1"/>
</dbReference>
<evidence type="ECO:0000256" key="4">
    <source>
        <dbReference type="ARBA" id="ARBA00022827"/>
    </source>
</evidence>
<evidence type="ECO:0000256" key="5">
    <source>
        <dbReference type="RuleBase" id="RU362125"/>
    </source>
</evidence>
<dbReference type="PROSITE" id="PS00073">
    <property type="entry name" value="ACYL_COA_DH_2"/>
    <property type="match status" value="1"/>
</dbReference>
<sequence>MEKIEREFPHYLYSTRREELSTIFTSEDFNDEEDLIAKTTEQFIKQDVLPYFSSIEQHDYNVVRKLFQKAGELGLLGIEVPDVYGGLSLDKKISGLVAEKMGFGGSFSVSFNIHVGVGTLPYVYFGSENQKQKYLPKLASGEWIGAYALTEPDAGSDALHPKTTAVLNKEGTMWLLNGAKQWITNAQVADVYVVFANTSEGITAFIVERSFGGVSIGPEEEKMGIKGSSTATLVLDDVLVPNENVLGTVGKGHKVALNILNLARLKLAFSNIGTSKQALQLAVDYGKERKQFDRSIVDFTMIQEKLANMATAIYGAESAAYRTTGELDDTINAVEESDRVISKIADFAMECAINKVNCSEVLGEVVDEAVQIHGGYGYMQEYEVERLYRDARISRIFEGTNEINRLTIAKELVKKYAQVKLGTPEIYNEVDLERNHQFVYLANYLLRQSLKAVSNMKSIIAEEQEYLHLLANIVKEVYIMESSLLRTEKLISNEKHGEEQKKIKQLMNEVLCEEGYRKVEEATVSIFSSIETVDSERKRRLDEIRHLSIPLYHNLFLKKREIAQIIINRRQYLK</sequence>
<dbReference type="InterPro" id="IPR006091">
    <property type="entry name" value="Acyl-CoA_Oxase/DH_mid-dom"/>
</dbReference>
<keyword evidence="5" id="KW-0560">Oxidoreductase</keyword>
<keyword evidence="11" id="KW-1185">Reference proteome</keyword>
<feature type="domain" description="Acyl-CoA dehydrogenase/oxidase N-terminal" evidence="8">
    <location>
        <begin position="31"/>
        <end position="142"/>
    </location>
</feature>
<dbReference type="RefSeq" id="WP_377937116.1">
    <property type="nucleotide sequence ID" value="NZ_JBHUMF010000031.1"/>
</dbReference>
<comment type="similarity">
    <text evidence="2 5">Belongs to the acyl-CoA dehydrogenase family.</text>
</comment>
<evidence type="ECO:0000313" key="10">
    <source>
        <dbReference type="EMBL" id="MFD2682454.1"/>
    </source>
</evidence>
<dbReference type="SUPFAM" id="SSF56645">
    <property type="entry name" value="Acyl-CoA dehydrogenase NM domain-like"/>
    <property type="match status" value="1"/>
</dbReference>
<name>A0ABW5RVI3_9BACI</name>
<keyword evidence="3 5" id="KW-0285">Flavoprotein</keyword>
<dbReference type="Gene3D" id="1.20.140.10">
    <property type="entry name" value="Butyryl-CoA Dehydrogenase, subunit A, domain 3"/>
    <property type="match status" value="2"/>
</dbReference>
<dbReference type="Gene3D" id="1.10.540.10">
    <property type="entry name" value="Acyl-CoA dehydrogenase/oxidase, N-terminal domain"/>
    <property type="match status" value="1"/>
</dbReference>
<dbReference type="InterPro" id="IPR037069">
    <property type="entry name" value="AcylCoA_DH/ox_N_sf"/>
</dbReference>
<accession>A0ABW5RVI3</accession>
<dbReference type="InterPro" id="IPR009100">
    <property type="entry name" value="AcylCoA_DH/oxidase_NM_dom_sf"/>
</dbReference>
<proteinExistence type="inferred from homology"/>
<evidence type="ECO:0000256" key="2">
    <source>
        <dbReference type="ARBA" id="ARBA00009347"/>
    </source>
</evidence>
<dbReference type="InterPro" id="IPR046373">
    <property type="entry name" value="Acyl-CoA_Oxase/DH_mid-dom_sf"/>
</dbReference>
<dbReference type="InterPro" id="IPR006089">
    <property type="entry name" value="Acyl-CoA_DH_CS"/>
</dbReference>
<organism evidence="10 11">
    <name type="scientific">Bacillus seohaeanensis</name>
    <dbReference type="NCBI Taxonomy" id="284580"/>
    <lineage>
        <taxon>Bacteria</taxon>
        <taxon>Bacillati</taxon>
        <taxon>Bacillota</taxon>
        <taxon>Bacilli</taxon>
        <taxon>Bacillales</taxon>
        <taxon>Bacillaceae</taxon>
        <taxon>Bacillus</taxon>
    </lineage>
</organism>
<dbReference type="InterPro" id="IPR049426">
    <property type="entry name" value="Acyl-CoA-dh-like_C"/>
</dbReference>
<dbReference type="InterPro" id="IPR009075">
    <property type="entry name" value="AcylCo_DH/oxidase_C"/>
</dbReference>
<evidence type="ECO:0000259" key="7">
    <source>
        <dbReference type="Pfam" id="PF02770"/>
    </source>
</evidence>
<protein>
    <submittedName>
        <fullName evidence="10">Acyl-CoA dehydrogenase family protein</fullName>
    </submittedName>
</protein>
<dbReference type="PANTHER" id="PTHR43884">
    <property type="entry name" value="ACYL-COA DEHYDROGENASE"/>
    <property type="match status" value="1"/>
</dbReference>
<evidence type="ECO:0000259" key="9">
    <source>
        <dbReference type="Pfam" id="PF21263"/>
    </source>
</evidence>
<evidence type="ECO:0000259" key="6">
    <source>
        <dbReference type="Pfam" id="PF00441"/>
    </source>
</evidence>